<evidence type="ECO:0000256" key="1">
    <source>
        <dbReference type="SAM" id="MobiDB-lite"/>
    </source>
</evidence>
<dbReference type="AlphaFoldDB" id="A5DN01"/>
<accession>A5DN01</accession>
<dbReference type="InterPro" id="IPR046938">
    <property type="entry name" value="DNA_clamp_sf"/>
</dbReference>
<dbReference type="OMA" id="HFGQRTE"/>
<reference evidence="2 3" key="1">
    <citation type="journal article" date="2009" name="Nature">
        <title>Evolution of pathogenicity and sexual reproduction in eight Candida genomes.</title>
        <authorList>
            <person name="Butler G."/>
            <person name="Rasmussen M.D."/>
            <person name="Lin M.F."/>
            <person name="Santos M.A."/>
            <person name="Sakthikumar S."/>
            <person name="Munro C.A."/>
            <person name="Rheinbay E."/>
            <person name="Grabherr M."/>
            <person name="Forche A."/>
            <person name="Reedy J.L."/>
            <person name="Agrafioti I."/>
            <person name="Arnaud M.B."/>
            <person name="Bates S."/>
            <person name="Brown A.J."/>
            <person name="Brunke S."/>
            <person name="Costanzo M.C."/>
            <person name="Fitzpatrick D.A."/>
            <person name="de Groot P.W."/>
            <person name="Harris D."/>
            <person name="Hoyer L.L."/>
            <person name="Hube B."/>
            <person name="Klis F.M."/>
            <person name="Kodira C."/>
            <person name="Lennard N."/>
            <person name="Logue M.E."/>
            <person name="Martin R."/>
            <person name="Neiman A.M."/>
            <person name="Nikolaou E."/>
            <person name="Quail M.A."/>
            <person name="Quinn J."/>
            <person name="Santos M.C."/>
            <person name="Schmitzberger F.F."/>
            <person name="Sherlock G."/>
            <person name="Shah P."/>
            <person name="Silverstein K.A."/>
            <person name="Skrzypek M.S."/>
            <person name="Soll D."/>
            <person name="Staggs R."/>
            <person name="Stansfield I."/>
            <person name="Stumpf M.P."/>
            <person name="Sudbery P.E."/>
            <person name="Srikantha T."/>
            <person name="Zeng Q."/>
            <person name="Berman J."/>
            <person name="Berriman M."/>
            <person name="Heitman J."/>
            <person name="Gow N.A."/>
            <person name="Lorenz M.C."/>
            <person name="Birren B.W."/>
            <person name="Kellis M."/>
            <person name="Cuomo C.A."/>
        </authorList>
    </citation>
    <scope>NUCLEOTIDE SEQUENCE [LARGE SCALE GENOMIC DNA]</scope>
    <source>
        <strain evidence="3">ATCC 6260 / CBS 566 / DSM 6381 / JCM 1539 / NBRC 10279 / NRRL Y-324</strain>
    </source>
</reference>
<dbReference type="PANTHER" id="PTHR15237:SF0">
    <property type="entry name" value="CELL CYCLE CHECKPOINT CONTROL PROTEIN"/>
    <property type="match status" value="1"/>
</dbReference>
<dbReference type="HOGENOM" id="CLU_490204_0_0_1"/>
<name>A5DN01_PICGU</name>
<gene>
    <name evidence="2" type="ORF">PGUG_04652</name>
</gene>
<dbReference type="PANTHER" id="PTHR15237">
    <property type="entry name" value="DNA REPAIR PROTEIN RAD9"/>
    <property type="match status" value="1"/>
</dbReference>
<protein>
    <recommendedName>
        <fullName evidence="4">DNA damage checkpoint protein 1</fullName>
    </recommendedName>
</protein>
<evidence type="ECO:0000313" key="2">
    <source>
        <dbReference type="EMBL" id="EDK40554.2"/>
    </source>
</evidence>
<dbReference type="GO" id="GO:0000076">
    <property type="term" value="P:DNA replication checkpoint signaling"/>
    <property type="evidence" value="ECO:0007669"/>
    <property type="project" value="TreeGrafter"/>
</dbReference>
<dbReference type="OrthoDB" id="3992718at2759"/>
<dbReference type="InParanoid" id="A5DN01"/>
<evidence type="ECO:0008006" key="4">
    <source>
        <dbReference type="Google" id="ProtNLM"/>
    </source>
</evidence>
<dbReference type="VEuPathDB" id="FungiDB:PGUG_04652"/>
<dbReference type="InterPro" id="IPR007268">
    <property type="entry name" value="Rad9/Ddc1"/>
</dbReference>
<dbReference type="GO" id="GO:0031573">
    <property type="term" value="P:mitotic intra-S DNA damage checkpoint signaling"/>
    <property type="evidence" value="ECO:0007669"/>
    <property type="project" value="TreeGrafter"/>
</dbReference>
<keyword evidence="3" id="KW-1185">Reference proteome</keyword>
<dbReference type="GO" id="GO:0030896">
    <property type="term" value="C:checkpoint clamp complex"/>
    <property type="evidence" value="ECO:0007669"/>
    <property type="project" value="InterPro"/>
</dbReference>
<dbReference type="GO" id="GO:0071479">
    <property type="term" value="P:cellular response to ionizing radiation"/>
    <property type="evidence" value="ECO:0007669"/>
    <property type="project" value="TreeGrafter"/>
</dbReference>
<dbReference type="Gene3D" id="3.70.10.10">
    <property type="match status" value="1"/>
</dbReference>
<sequence length="445" mass="50805">MFVVVLKDGKSRRIWSRTVCALAAVSEGIKFVISQRQLSISAINGARTAHGEIVFDRDFFHDFYVDFDHVLRDGYEAGDGMERQHEDGHHKEIATYSFLVNSKHLVTLFKTLDVNDLEYICLKVYWNEATVDAMKYKLLIEIKTKKLVVKKYQTSYQPVVRNRLLVAEEYKWQLSQNNDDITFLKIDQVIPRQFLDMIPTAVDDFKLEVRSHKVMFSGIKKAVVKDRDYLKQPMAVTVTLGLRDLIDTNLREETDESRRKSIGFRLRDFKTFMSLISSLGSTSDENGPDYDSDEGLSIYLKQPGDPIVFELCNITNVKIQFVQITNTASSEEGKEIKIPHHVVHEINKAPSTAPPAKRHKKMLLMNPTIPSQETATQFMNSGRSSSPEPRIAYDSALRTRSTDQLFVEEHSQPHSRGSDSSNDSHSDQPSQYGPTQQTTVKSIFD</sequence>
<feature type="compositionally biased region" description="Polar residues" evidence="1">
    <location>
        <begin position="431"/>
        <end position="445"/>
    </location>
</feature>
<dbReference type="Pfam" id="PF04139">
    <property type="entry name" value="Rad9"/>
    <property type="match status" value="1"/>
</dbReference>
<dbReference type="RefSeq" id="XP_001482697.2">
    <property type="nucleotide sequence ID" value="XM_001482647.1"/>
</dbReference>
<dbReference type="FunCoup" id="A5DN01">
    <property type="interactions" value="132"/>
</dbReference>
<proteinExistence type="predicted"/>
<dbReference type="EMBL" id="CH408160">
    <property type="protein sequence ID" value="EDK40554.2"/>
    <property type="molecule type" value="Genomic_DNA"/>
</dbReference>
<dbReference type="GeneID" id="5124517"/>
<evidence type="ECO:0000313" key="3">
    <source>
        <dbReference type="Proteomes" id="UP000001997"/>
    </source>
</evidence>
<feature type="region of interest" description="Disordered" evidence="1">
    <location>
        <begin position="399"/>
        <end position="445"/>
    </location>
</feature>
<organism evidence="2 3">
    <name type="scientific">Meyerozyma guilliermondii (strain ATCC 6260 / CBS 566 / DSM 6381 / JCM 1539 / NBRC 10279 / NRRL Y-324)</name>
    <name type="common">Yeast</name>
    <name type="synonym">Candida guilliermondii</name>
    <dbReference type="NCBI Taxonomy" id="294746"/>
    <lineage>
        <taxon>Eukaryota</taxon>
        <taxon>Fungi</taxon>
        <taxon>Dikarya</taxon>
        <taxon>Ascomycota</taxon>
        <taxon>Saccharomycotina</taxon>
        <taxon>Pichiomycetes</taxon>
        <taxon>Debaryomycetaceae</taxon>
        <taxon>Meyerozyma</taxon>
    </lineage>
</organism>
<dbReference type="eggNOG" id="ENOG502QT39">
    <property type="taxonomic scope" value="Eukaryota"/>
</dbReference>
<dbReference type="KEGG" id="pgu:PGUG_04652"/>
<dbReference type="GO" id="GO:0006281">
    <property type="term" value="P:DNA repair"/>
    <property type="evidence" value="ECO:0007669"/>
    <property type="project" value="TreeGrafter"/>
</dbReference>
<dbReference type="STRING" id="294746.A5DN01"/>
<dbReference type="SUPFAM" id="SSF55979">
    <property type="entry name" value="DNA clamp"/>
    <property type="match status" value="1"/>
</dbReference>
<dbReference type="Proteomes" id="UP000001997">
    <property type="component" value="Unassembled WGS sequence"/>
</dbReference>
<feature type="compositionally biased region" description="Low complexity" evidence="1">
    <location>
        <begin position="418"/>
        <end position="430"/>
    </location>
</feature>